<keyword evidence="3" id="KW-1185">Reference proteome</keyword>
<dbReference type="RefSeq" id="WP_066076153.1">
    <property type="nucleotide sequence ID" value="NZ_CP181246.1"/>
</dbReference>
<dbReference type="EMBL" id="UGQS01000002">
    <property type="protein sequence ID" value="STZ76341.1"/>
    <property type="molecule type" value="Genomic_DNA"/>
</dbReference>
<dbReference type="Proteomes" id="UP000254651">
    <property type="component" value="Unassembled WGS sequence"/>
</dbReference>
<proteinExistence type="predicted"/>
<protein>
    <submittedName>
        <fullName evidence="2">Putative phage virion protein</fullName>
    </submittedName>
</protein>
<gene>
    <name evidence="2" type="ORF">NCTC10295_01102</name>
</gene>
<reference evidence="2 3" key="1">
    <citation type="submission" date="2018-06" db="EMBL/GenBank/DDBJ databases">
        <authorList>
            <consortium name="Pathogen Informatics"/>
            <person name="Doyle S."/>
        </authorList>
    </citation>
    <scope>NUCLEOTIDE SEQUENCE [LARGE SCALE GENOMIC DNA]</scope>
    <source>
        <strain evidence="2 3">NCTC10295</strain>
    </source>
</reference>
<evidence type="ECO:0000259" key="1">
    <source>
        <dbReference type="Pfam" id="PF07157"/>
    </source>
</evidence>
<dbReference type="Pfam" id="PF07157">
    <property type="entry name" value="DNA_circ_N"/>
    <property type="match status" value="1"/>
</dbReference>
<sequence length="456" mass="49886">MSAWHTVLQEASFKGVPFDIERIEERNGKALAEHARPFVSGTDLEDMGNNGREVQISAVFWGKQYSSRLLKLLSALEESGPGVLVHPVWGRMQNMMPAAWSYRHEADNVDYAAIDMTFREASEAQPLLVFENSFLMSLERLIGKIDAYRSFGEGFIDSVLAVKSEVSALFGSVWGIHAALAGSFAAVRQLFGFSEAAWPVSGLQAAVFQTAQVQAQQAQTADGYEAQPQTAAALVFEMVEAGLRRAADAGVSESSGGQSVRRRIDAVCLKADEVCALPLDVLAQDRAAQTLKKLLPRHIEPVALLLESAALAALLTISTELLEAHGDTMGAPDLMQVDRTLRRRIQAHIDRLRAMRATAAERAPEAAETALLAQSTHHTTEALRDTAGRLNLFIRAAINQKPPLIVRPAPLDGTVHQASFAFYADITRADELIRLNPHIRHPAFIRRGTLMNCYAK</sequence>
<dbReference type="AlphaFoldDB" id="A0A378UIM5"/>
<name>A0A378UIM5_BERDE</name>
<feature type="domain" description="DNA circulation N-terminal" evidence="1">
    <location>
        <begin position="8"/>
        <end position="93"/>
    </location>
</feature>
<dbReference type="InterPro" id="IPR009826">
    <property type="entry name" value="DNA_circ_N"/>
</dbReference>
<organism evidence="2 3">
    <name type="scientific">Bergeriella denitrificans</name>
    <name type="common">Neisseria denitrificans</name>
    <dbReference type="NCBI Taxonomy" id="494"/>
    <lineage>
        <taxon>Bacteria</taxon>
        <taxon>Pseudomonadati</taxon>
        <taxon>Pseudomonadota</taxon>
        <taxon>Betaproteobacteria</taxon>
        <taxon>Neisseriales</taxon>
        <taxon>Neisseriaceae</taxon>
        <taxon>Bergeriella</taxon>
    </lineage>
</organism>
<accession>A0A378UIM5</accession>
<evidence type="ECO:0000313" key="3">
    <source>
        <dbReference type="Proteomes" id="UP000254651"/>
    </source>
</evidence>
<evidence type="ECO:0000313" key="2">
    <source>
        <dbReference type="EMBL" id="STZ76341.1"/>
    </source>
</evidence>